<dbReference type="EMBL" id="RYZH01000021">
    <property type="protein sequence ID" value="RUL87475.1"/>
    <property type="molecule type" value="Genomic_DNA"/>
</dbReference>
<accession>A0A432MJW4</accession>
<gene>
    <name evidence="1" type="ORF">TsocGM_12410</name>
</gene>
<dbReference type="AlphaFoldDB" id="A0A432MJW4"/>
<dbReference type="SUPFAM" id="SSF51182">
    <property type="entry name" value="RmlC-like cupins"/>
    <property type="match status" value="1"/>
</dbReference>
<proteinExistence type="predicted"/>
<keyword evidence="2" id="KW-1185">Reference proteome</keyword>
<comment type="caution">
    <text evidence="1">The sequence shown here is derived from an EMBL/GenBank/DDBJ whole genome shotgun (WGS) entry which is preliminary data.</text>
</comment>
<protein>
    <recommendedName>
        <fullName evidence="3">Cupin domain-containing protein</fullName>
    </recommendedName>
</protein>
<evidence type="ECO:0000313" key="1">
    <source>
        <dbReference type="EMBL" id="RUL87475.1"/>
    </source>
</evidence>
<dbReference type="InterPro" id="IPR011051">
    <property type="entry name" value="RmlC_Cupin_sf"/>
</dbReference>
<dbReference type="Gene3D" id="2.60.120.10">
    <property type="entry name" value="Jelly Rolls"/>
    <property type="match status" value="1"/>
</dbReference>
<evidence type="ECO:0008006" key="3">
    <source>
        <dbReference type="Google" id="ProtNLM"/>
    </source>
</evidence>
<reference evidence="1 2" key="1">
    <citation type="submission" date="2018-12" db="EMBL/GenBank/DDBJ databases">
        <authorList>
            <person name="Toschakov S.V."/>
        </authorList>
    </citation>
    <scope>NUCLEOTIDE SEQUENCE [LARGE SCALE GENOMIC DNA]</scope>
    <source>
        <strain evidence="1 2">GM2012</strain>
    </source>
</reference>
<name>A0A432MJW4_9BACT</name>
<dbReference type="RefSeq" id="WP_126725691.1">
    <property type="nucleotide sequence ID" value="NZ_RYZH01000021.1"/>
</dbReference>
<evidence type="ECO:0000313" key="2">
    <source>
        <dbReference type="Proteomes" id="UP000280296"/>
    </source>
</evidence>
<dbReference type="OrthoDB" id="9949885at2"/>
<sequence length="88" mass="8978">MRHEETIDAELIRVEAGDCSGPRRSELGPVVLVVVEGSGSALAGDVWVPVKAGDRLTVDSGEPCALRSTGGTVIAVLLRPAAEAAQAA</sequence>
<reference evidence="1 2" key="2">
    <citation type="submission" date="2019-01" db="EMBL/GenBank/DDBJ databases">
        <title>Tautonia sociabilis, a novel thermotolerant planctomycete of Isosphaeraceae family, isolated from a 4000 m deep subterranean habitat.</title>
        <authorList>
            <person name="Kovaleva O.L."/>
            <person name="Elcheninov A.G."/>
            <person name="Van Heerden E."/>
            <person name="Toshchakov S.V."/>
            <person name="Novikov A."/>
            <person name="Bonch-Osmolovskaya E.A."/>
            <person name="Kublanov I.V."/>
        </authorList>
    </citation>
    <scope>NUCLEOTIDE SEQUENCE [LARGE SCALE GENOMIC DNA]</scope>
    <source>
        <strain evidence="1 2">GM2012</strain>
    </source>
</reference>
<dbReference type="Proteomes" id="UP000280296">
    <property type="component" value="Unassembled WGS sequence"/>
</dbReference>
<dbReference type="InterPro" id="IPR014710">
    <property type="entry name" value="RmlC-like_jellyroll"/>
</dbReference>
<organism evidence="1 2">
    <name type="scientific">Tautonia sociabilis</name>
    <dbReference type="NCBI Taxonomy" id="2080755"/>
    <lineage>
        <taxon>Bacteria</taxon>
        <taxon>Pseudomonadati</taxon>
        <taxon>Planctomycetota</taxon>
        <taxon>Planctomycetia</taxon>
        <taxon>Isosphaerales</taxon>
        <taxon>Isosphaeraceae</taxon>
        <taxon>Tautonia</taxon>
    </lineage>
</organism>